<evidence type="ECO:0000313" key="4">
    <source>
        <dbReference type="EMBL" id="MCI0183746.1"/>
    </source>
</evidence>
<evidence type="ECO:0000313" key="5">
    <source>
        <dbReference type="Proteomes" id="UP001139263"/>
    </source>
</evidence>
<proteinExistence type="predicted"/>
<dbReference type="RefSeq" id="WP_241714402.1">
    <property type="nucleotide sequence ID" value="NZ_JALBUF010000006.1"/>
</dbReference>
<dbReference type="Gene3D" id="2.40.260.10">
    <property type="entry name" value="Sortase"/>
    <property type="match status" value="1"/>
</dbReference>
<feature type="active site" description="Proton donor/acceptor" evidence="2">
    <location>
        <position position="120"/>
    </location>
</feature>
<keyword evidence="3" id="KW-1133">Transmembrane helix</keyword>
<keyword evidence="3" id="KW-0812">Transmembrane</keyword>
<name>A0A9X2AF65_9BACL</name>
<dbReference type="Proteomes" id="UP001139263">
    <property type="component" value="Unassembled WGS sequence"/>
</dbReference>
<reference evidence="4" key="1">
    <citation type="submission" date="2022-03" db="EMBL/GenBank/DDBJ databases">
        <title>Draft Genome Sequence of Firmicute Strain S0AB, a Heterotrophic Iron/Sulfur-Oxidizing Extreme Acidophile.</title>
        <authorList>
            <person name="Vergara E."/>
            <person name="Pakostova E."/>
            <person name="Johnson D.B."/>
            <person name="Holmes D.S."/>
        </authorList>
    </citation>
    <scope>NUCLEOTIDE SEQUENCE</scope>
    <source>
        <strain evidence="4">S0AB</strain>
    </source>
</reference>
<dbReference type="EMBL" id="JALBUF010000006">
    <property type="protein sequence ID" value="MCI0183746.1"/>
    <property type="molecule type" value="Genomic_DNA"/>
</dbReference>
<keyword evidence="1" id="KW-0378">Hydrolase</keyword>
<dbReference type="GO" id="GO:0016787">
    <property type="term" value="F:hydrolase activity"/>
    <property type="evidence" value="ECO:0007669"/>
    <property type="project" value="UniProtKB-KW"/>
</dbReference>
<feature type="transmembrane region" description="Helical" evidence="3">
    <location>
        <begin position="7"/>
        <end position="28"/>
    </location>
</feature>
<dbReference type="InterPro" id="IPR041999">
    <property type="entry name" value="Sortase_D_1"/>
</dbReference>
<keyword evidence="5" id="KW-1185">Reference proteome</keyword>
<evidence type="ECO:0000256" key="2">
    <source>
        <dbReference type="PIRSR" id="PIRSR605754-1"/>
    </source>
</evidence>
<dbReference type="InterPro" id="IPR005754">
    <property type="entry name" value="Sortase"/>
</dbReference>
<feature type="active site" description="Acyl-thioester intermediate" evidence="2">
    <location>
        <position position="175"/>
    </location>
</feature>
<evidence type="ECO:0000256" key="3">
    <source>
        <dbReference type="SAM" id="Phobius"/>
    </source>
</evidence>
<accession>A0A9X2AF65</accession>
<protein>
    <recommendedName>
        <fullName evidence="6">Class D sortase</fullName>
    </recommendedName>
</protein>
<dbReference type="NCBIfam" id="TIGR01076">
    <property type="entry name" value="sortase_fam"/>
    <property type="match status" value="1"/>
</dbReference>
<evidence type="ECO:0000256" key="1">
    <source>
        <dbReference type="ARBA" id="ARBA00022801"/>
    </source>
</evidence>
<dbReference type="Pfam" id="PF04203">
    <property type="entry name" value="Sortase"/>
    <property type="match status" value="1"/>
</dbReference>
<keyword evidence="3" id="KW-0472">Membrane</keyword>
<dbReference type="CDD" id="cd05828">
    <property type="entry name" value="Sortase_D_1"/>
    <property type="match status" value="1"/>
</dbReference>
<comment type="caution">
    <text evidence="4">The sequence shown here is derived from an EMBL/GenBank/DDBJ whole genome shotgun (WGS) entry which is preliminary data.</text>
</comment>
<sequence>MRRNRTYLGGGMIVVGVAMMLLVPIFFWQSHAGAKALLQAAPAPIHIVLSQKEGVLFPAPAKTIALPMVGTPIGSLSIDSIDLQAPIVEGTSDWQLRDGVGHLGATPLPGEMGVSILAGHNVTFFHEIGQLQAGDLIRVKTAQGIFVYSVFKHQILHVGGTLPNAHLPELALETCYPFNDWNLTPFRYMVEAVLVKSALA</sequence>
<dbReference type="AlphaFoldDB" id="A0A9X2AF65"/>
<dbReference type="InterPro" id="IPR023365">
    <property type="entry name" value="Sortase_dom-sf"/>
</dbReference>
<organism evidence="4 5">
    <name type="scientific">Sulfoacidibacillus ferrooxidans</name>
    <dbReference type="NCBI Taxonomy" id="2005001"/>
    <lineage>
        <taxon>Bacteria</taxon>
        <taxon>Bacillati</taxon>
        <taxon>Bacillota</taxon>
        <taxon>Bacilli</taxon>
        <taxon>Bacillales</taxon>
        <taxon>Alicyclobacillaceae</taxon>
        <taxon>Sulfoacidibacillus</taxon>
    </lineage>
</organism>
<evidence type="ECO:0008006" key="6">
    <source>
        <dbReference type="Google" id="ProtNLM"/>
    </source>
</evidence>
<gene>
    <name evidence="4" type="ORF">MM817_02037</name>
</gene>
<dbReference type="SUPFAM" id="SSF63817">
    <property type="entry name" value="Sortase"/>
    <property type="match status" value="1"/>
</dbReference>